<accession>A0A1D2VGD4</accession>
<dbReference type="PANTHER" id="PTHR34561:SF1">
    <property type="entry name" value="NADH DEHYDROGENASE [UBIQUINONE] 1 ALPHA SUBCOMPLEX ASSEMBLY FACTOR 8"/>
    <property type="match status" value="1"/>
</dbReference>
<evidence type="ECO:0000313" key="1">
    <source>
        <dbReference type="EMBL" id="ODV60600.1"/>
    </source>
</evidence>
<dbReference type="GeneID" id="30964218"/>
<name>A0A1D2VGD4_9ASCO</name>
<sequence>MSSLKKPHLLTTRPARRMLSASASCAAVGEHYAQCILDTYTTISQGVCEKEFSAFKKCVSDQLKKSV</sequence>
<keyword evidence="2" id="KW-1185">Reference proteome</keyword>
<dbReference type="GO" id="GO:0032981">
    <property type="term" value="P:mitochondrial respiratory chain complex I assembly"/>
    <property type="evidence" value="ECO:0007669"/>
    <property type="project" value="InterPro"/>
</dbReference>
<reference evidence="2" key="1">
    <citation type="submission" date="2016-05" db="EMBL/GenBank/DDBJ databases">
        <title>Comparative genomics of biotechnologically important yeasts.</title>
        <authorList>
            <consortium name="DOE Joint Genome Institute"/>
            <person name="Riley R."/>
            <person name="Haridas S."/>
            <person name="Wolfe K.H."/>
            <person name="Lopes M.R."/>
            <person name="Hittinger C.T."/>
            <person name="Goker M."/>
            <person name="Salamov A."/>
            <person name="Wisecaver J."/>
            <person name="Long T.M."/>
            <person name="Aerts A.L."/>
            <person name="Barry K."/>
            <person name="Choi C."/>
            <person name="Clum A."/>
            <person name="Coughlan A.Y."/>
            <person name="Deshpande S."/>
            <person name="Douglass A.P."/>
            <person name="Hanson S.J."/>
            <person name="Klenk H.-P."/>
            <person name="Labutti K."/>
            <person name="Lapidus A."/>
            <person name="Lindquist E."/>
            <person name="Lipzen A."/>
            <person name="Meier-Kolthoff J.P."/>
            <person name="Ohm R.A."/>
            <person name="Otillar R.P."/>
            <person name="Pangilinan J."/>
            <person name="Peng Y."/>
            <person name="Rokas A."/>
            <person name="Rosa C.A."/>
            <person name="Scheuner C."/>
            <person name="Sibirny A.A."/>
            <person name="Slot J.C."/>
            <person name="Stielow J.B."/>
            <person name="Sun H."/>
            <person name="Kurtzman C.P."/>
            <person name="Blackwell M."/>
            <person name="Grigoriev I.V."/>
            <person name="Jeffries T.W."/>
        </authorList>
    </citation>
    <scope>NUCLEOTIDE SEQUENCE [LARGE SCALE GENOMIC DNA]</scope>
    <source>
        <strain evidence="2">DSM 1968</strain>
    </source>
</reference>
<evidence type="ECO:0000313" key="2">
    <source>
        <dbReference type="Proteomes" id="UP000095038"/>
    </source>
</evidence>
<evidence type="ECO:0008006" key="3">
    <source>
        <dbReference type="Google" id="ProtNLM"/>
    </source>
</evidence>
<dbReference type="InterPro" id="IPR034595">
    <property type="entry name" value="NDUFAF8"/>
</dbReference>
<dbReference type="EMBL" id="KV454481">
    <property type="protein sequence ID" value="ODV60600.1"/>
    <property type="molecule type" value="Genomic_DNA"/>
</dbReference>
<dbReference type="InParanoid" id="A0A1D2VGD4"/>
<dbReference type="GO" id="GO:0005739">
    <property type="term" value="C:mitochondrion"/>
    <property type="evidence" value="ECO:0007669"/>
    <property type="project" value="InterPro"/>
</dbReference>
<organism evidence="1 2">
    <name type="scientific">Ascoidea rubescens DSM 1968</name>
    <dbReference type="NCBI Taxonomy" id="1344418"/>
    <lineage>
        <taxon>Eukaryota</taxon>
        <taxon>Fungi</taxon>
        <taxon>Dikarya</taxon>
        <taxon>Ascomycota</taxon>
        <taxon>Saccharomycotina</taxon>
        <taxon>Saccharomycetes</taxon>
        <taxon>Ascoideaceae</taxon>
        <taxon>Ascoidea</taxon>
    </lineage>
</organism>
<dbReference type="OrthoDB" id="3821113at2759"/>
<dbReference type="AlphaFoldDB" id="A0A1D2VGD4"/>
<protein>
    <recommendedName>
        <fullName evidence="3">IMS import disulfide relay-system CHCH-CHCH-like Cx9C domain-containing protein</fullName>
    </recommendedName>
</protein>
<gene>
    <name evidence="1" type="ORF">ASCRUDRAFT_35192</name>
</gene>
<dbReference type="RefSeq" id="XP_020046907.1">
    <property type="nucleotide sequence ID" value="XM_020190582.1"/>
</dbReference>
<proteinExistence type="predicted"/>
<dbReference type="PANTHER" id="PTHR34561">
    <property type="entry name" value="NADH DEHYDROGENASE [UBIQUINONE] 1 ALPHA SUBCOMPLEX ASSEMBLY FACTOR 8"/>
    <property type="match status" value="1"/>
</dbReference>
<dbReference type="Proteomes" id="UP000095038">
    <property type="component" value="Unassembled WGS sequence"/>
</dbReference>